<organism evidence="1 2">
    <name type="scientific">Gigaspora rosea</name>
    <dbReference type="NCBI Taxonomy" id="44941"/>
    <lineage>
        <taxon>Eukaryota</taxon>
        <taxon>Fungi</taxon>
        <taxon>Fungi incertae sedis</taxon>
        <taxon>Mucoromycota</taxon>
        <taxon>Glomeromycotina</taxon>
        <taxon>Glomeromycetes</taxon>
        <taxon>Diversisporales</taxon>
        <taxon>Gigasporaceae</taxon>
        <taxon>Gigaspora</taxon>
    </lineage>
</organism>
<dbReference type="OrthoDB" id="10465086at2759"/>
<evidence type="ECO:0000313" key="1">
    <source>
        <dbReference type="EMBL" id="RIB18570.1"/>
    </source>
</evidence>
<dbReference type="Proteomes" id="UP000266673">
    <property type="component" value="Unassembled WGS sequence"/>
</dbReference>
<comment type="caution">
    <text evidence="1">The sequence shown here is derived from an EMBL/GenBank/DDBJ whole genome shotgun (WGS) entry which is preliminary data.</text>
</comment>
<accession>A0A397V852</accession>
<reference evidence="1 2" key="1">
    <citation type="submission" date="2018-06" db="EMBL/GenBank/DDBJ databases">
        <title>Comparative genomics reveals the genomic features of Rhizophagus irregularis, R. cerebriforme, R. diaphanum and Gigaspora rosea, and their symbiotic lifestyle signature.</title>
        <authorList>
            <person name="Morin E."/>
            <person name="San Clemente H."/>
            <person name="Chen E.C.H."/>
            <person name="De La Providencia I."/>
            <person name="Hainaut M."/>
            <person name="Kuo A."/>
            <person name="Kohler A."/>
            <person name="Murat C."/>
            <person name="Tang N."/>
            <person name="Roy S."/>
            <person name="Loubradou J."/>
            <person name="Henrissat B."/>
            <person name="Grigoriev I.V."/>
            <person name="Corradi N."/>
            <person name="Roux C."/>
            <person name="Martin F.M."/>
        </authorList>
    </citation>
    <scope>NUCLEOTIDE SEQUENCE [LARGE SCALE GENOMIC DNA]</scope>
    <source>
        <strain evidence="1 2">DAOM 194757</strain>
    </source>
</reference>
<evidence type="ECO:0000313" key="2">
    <source>
        <dbReference type="Proteomes" id="UP000266673"/>
    </source>
</evidence>
<dbReference type="AlphaFoldDB" id="A0A397V852"/>
<proteinExistence type="predicted"/>
<name>A0A397V852_9GLOM</name>
<sequence length="136" mass="16230">MNPKEIIEINQEIGEKNHAEQIPKEIVEKSLQVLIRLKNKHKKLRKDFELMKSTLEILLRPNNSLPNLETQKLIDRTFLKLDEELNDIQPVNKFTNIEVYNNAIGKKSSFEKNAFLKFLIFVYWYLDFEAFNHQQI</sequence>
<keyword evidence="2" id="KW-1185">Reference proteome</keyword>
<gene>
    <name evidence="1" type="ORF">C2G38_2184278</name>
</gene>
<dbReference type="EMBL" id="QKWP01000532">
    <property type="protein sequence ID" value="RIB18570.1"/>
    <property type="molecule type" value="Genomic_DNA"/>
</dbReference>
<protein>
    <submittedName>
        <fullName evidence="1">Uncharacterized protein</fullName>
    </submittedName>
</protein>